<reference evidence="1 2" key="1">
    <citation type="submission" date="2018-01" db="EMBL/GenBank/DDBJ databases">
        <authorList>
            <person name="Gaut B.S."/>
            <person name="Morton B.R."/>
            <person name="Clegg M.T."/>
            <person name="Duvall M.R."/>
        </authorList>
    </citation>
    <scope>NUCLEOTIDE SEQUENCE [LARGE SCALE GENOMIC DNA]</scope>
    <source>
        <strain evidence="1 2">HR-AV</strain>
    </source>
</reference>
<keyword evidence="2" id="KW-1185">Reference proteome</keyword>
<sequence>MKNLFWIFIVCATLFASCKKDQVTELSHHNKLYKEFYHRAADQVRIFYYNNDNTLKKYEYQFDQGISERHEYFYKNKQLTQIENYSWNGLAKDLILTQIFKLNYIGNGQIEIEQVLGDPAHGSLHGSSTTMYGRKVVLYFDVNGNLVSCNVYSDSMEIITKYKFDHDSRGNIISEEKKDFFNDQITTFYKEYKYDNNINPKYKLEDIFDFSKYYSPNNCIEEIEKNEAGEILSTINRVLEINNDYLPINFTAYSNYKYSGSSQIRREYVYY</sequence>
<proteinExistence type="predicted"/>
<dbReference type="RefSeq" id="WP_103790077.1">
    <property type="nucleotide sequence ID" value="NZ_PQVF01000011.1"/>
</dbReference>
<evidence type="ECO:0000313" key="2">
    <source>
        <dbReference type="Proteomes" id="UP000236893"/>
    </source>
</evidence>
<accession>A0A2S4ZZS3</accession>
<evidence type="ECO:0000313" key="1">
    <source>
        <dbReference type="EMBL" id="POY35472.1"/>
    </source>
</evidence>
<dbReference type="Proteomes" id="UP000236893">
    <property type="component" value="Unassembled WGS sequence"/>
</dbReference>
<dbReference type="PROSITE" id="PS51257">
    <property type="entry name" value="PROKAR_LIPOPROTEIN"/>
    <property type="match status" value="1"/>
</dbReference>
<name>A0A2S4ZZS3_9SPHI</name>
<dbReference type="EMBL" id="PQVF01000011">
    <property type="protein sequence ID" value="POY35472.1"/>
    <property type="molecule type" value="Genomic_DNA"/>
</dbReference>
<protein>
    <recommendedName>
        <fullName evidence="3">DUF4595 domain-containing protein</fullName>
    </recommendedName>
</protein>
<organism evidence="1 2">
    <name type="scientific">Solitalea longa</name>
    <dbReference type="NCBI Taxonomy" id="2079460"/>
    <lineage>
        <taxon>Bacteria</taxon>
        <taxon>Pseudomonadati</taxon>
        <taxon>Bacteroidota</taxon>
        <taxon>Sphingobacteriia</taxon>
        <taxon>Sphingobacteriales</taxon>
        <taxon>Sphingobacteriaceae</taxon>
        <taxon>Solitalea</taxon>
    </lineage>
</organism>
<evidence type="ECO:0008006" key="3">
    <source>
        <dbReference type="Google" id="ProtNLM"/>
    </source>
</evidence>
<dbReference type="AlphaFoldDB" id="A0A2S4ZZS3"/>
<comment type="caution">
    <text evidence="1">The sequence shown here is derived from an EMBL/GenBank/DDBJ whole genome shotgun (WGS) entry which is preliminary data.</text>
</comment>
<gene>
    <name evidence="1" type="ORF">C3K47_15545</name>
</gene>